<dbReference type="EMBL" id="DF237189">
    <property type="protein sequence ID" value="GAQ85545.1"/>
    <property type="molecule type" value="Genomic_DNA"/>
</dbReference>
<feature type="region of interest" description="Disordered" evidence="1">
    <location>
        <begin position="1"/>
        <end position="22"/>
    </location>
</feature>
<proteinExistence type="predicted"/>
<feature type="region of interest" description="Disordered" evidence="1">
    <location>
        <begin position="274"/>
        <end position="307"/>
    </location>
</feature>
<protein>
    <recommendedName>
        <fullName evidence="3">Glycosyl transferase family 25 domain-containing protein</fullName>
    </recommendedName>
</protein>
<evidence type="ECO:0000256" key="2">
    <source>
        <dbReference type="SAM" id="Phobius"/>
    </source>
</evidence>
<dbReference type="InterPro" id="IPR002654">
    <property type="entry name" value="Glyco_trans_25"/>
</dbReference>
<feature type="transmembrane region" description="Helical" evidence="2">
    <location>
        <begin position="79"/>
        <end position="97"/>
    </location>
</feature>
<dbReference type="AlphaFoldDB" id="A0A1Y1I3M8"/>
<dbReference type="Pfam" id="PF01755">
    <property type="entry name" value="Glyco_transf_25"/>
    <property type="match status" value="1"/>
</dbReference>
<keyword evidence="2" id="KW-0812">Transmembrane</keyword>
<dbReference type="Proteomes" id="UP000054558">
    <property type="component" value="Unassembled WGS sequence"/>
</dbReference>
<keyword evidence="2" id="KW-1133">Transmembrane helix</keyword>
<accession>A0A1Y1I3M8</accession>
<evidence type="ECO:0000313" key="4">
    <source>
        <dbReference type="EMBL" id="GAQ85545.1"/>
    </source>
</evidence>
<dbReference type="OrthoDB" id="530136at2759"/>
<keyword evidence="5" id="KW-1185">Reference proteome</keyword>
<keyword evidence="2" id="KW-0472">Membrane</keyword>
<evidence type="ECO:0000259" key="3">
    <source>
        <dbReference type="Pfam" id="PF01755"/>
    </source>
</evidence>
<reference evidence="4 5" key="1">
    <citation type="journal article" date="2014" name="Nat. Commun.">
        <title>Klebsormidium flaccidum genome reveals primary factors for plant terrestrial adaptation.</title>
        <authorList>
            <person name="Hori K."/>
            <person name="Maruyama F."/>
            <person name="Fujisawa T."/>
            <person name="Togashi T."/>
            <person name="Yamamoto N."/>
            <person name="Seo M."/>
            <person name="Sato S."/>
            <person name="Yamada T."/>
            <person name="Mori H."/>
            <person name="Tajima N."/>
            <person name="Moriyama T."/>
            <person name="Ikeuchi M."/>
            <person name="Watanabe M."/>
            <person name="Wada H."/>
            <person name="Kobayashi K."/>
            <person name="Saito M."/>
            <person name="Masuda T."/>
            <person name="Sasaki-Sekimoto Y."/>
            <person name="Mashiguchi K."/>
            <person name="Awai K."/>
            <person name="Shimojima M."/>
            <person name="Masuda S."/>
            <person name="Iwai M."/>
            <person name="Nobusawa T."/>
            <person name="Narise T."/>
            <person name="Kondo S."/>
            <person name="Saito H."/>
            <person name="Sato R."/>
            <person name="Murakawa M."/>
            <person name="Ihara Y."/>
            <person name="Oshima-Yamada Y."/>
            <person name="Ohtaka K."/>
            <person name="Satoh M."/>
            <person name="Sonobe K."/>
            <person name="Ishii M."/>
            <person name="Ohtani R."/>
            <person name="Kanamori-Sato M."/>
            <person name="Honoki R."/>
            <person name="Miyazaki D."/>
            <person name="Mochizuki H."/>
            <person name="Umetsu J."/>
            <person name="Higashi K."/>
            <person name="Shibata D."/>
            <person name="Kamiya Y."/>
            <person name="Sato N."/>
            <person name="Nakamura Y."/>
            <person name="Tabata S."/>
            <person name="Ida S."/>
            <person name="Kurokawa K."/>
            <person name="Ohta H."/>
        </authorList>
    </citation>
    <scope>NUCLEOTIDE SEQUENCE [LARGE SCALE GENOMIC DNA]</scope>
    <source>
        <strain evidence="4 5">NIES-2285</strain>
    </source>
</reference>
<feature type="compositionally biased region" description="Basic and acidic residues" evidence="1">
    <location>
        <begin position="9"/>
        <end position="22"/>
    </location>
</feature>
<feature type="domain" description="Glycosyl transferase family 25" evidence="3">
    <location>
        <begin position="143"/>
        <end position="242"/>
    </location>
</feature>
<evidence type="ECO:0000313" key="5">
    <source>
        <dbReference type="Proteomes" id="UP000054558"/>
    </source>
</evidence>
<gene>
    <name evidence="4" type="ORF">KFL_002400180</name>
</gene>
<evidence type="ECO:0000256" key="1">
    <source>
        <dbReference type="SAM" id="MobiDB-lite"/>
    </source>
</evidence>
<feature type="compositionally biased region" description="Low complexity" evidence="1">
    <location>
        <begin position="274"/>
        <end position="300"/>
    </location>
</feature>
<name>A0A1Y1I3M8_KLENI</name>
<sequence>MSQRAGPRTCDKSTSPERDRPECPLQTFLAEATFLVVPMETELEDAKPRGAFAERGKSRKGRCCRRVAQSLLRERVVRMIPWLCAALLFVTSVGLFLEDMHRPGYTKIREGIQLVRWNALMAAKAKMERYGNVRDPQELERMPAWVVSLKSPNERREKVRRQMAGQRLNYSFVDAIDGMREEIPPEELQWFLSSGRAYEGGTPFQRKKIATDVTNLRLLHRMLADNVPIAMIMEDDFVLPQERPAAAAETQRWRSCRWTGTSLRSTRARCASTARRWASSSGRGSGSSRQAAARSALSSTGRLRLRC</sequence>
<organism evidence="4 5">
    <name type="scientific">Klebsormidium nitens</name>
    <name type="common">Green alga</name>
    <name type="synonym">Ulothrix nitens</name>
    <dbReference type="NCBI Taxonomy" id="105231"/>
    <lineage>
        <taxon>Eukaryota</taxon>
        <taxon>Viridiplantae</taxon>
        <taxon>Streptophyta</taxon>
        <taxon>Klebsormidiophyceae</taxon>
        <taxon>Klebsormidiales</taxon>
        <taxon>Klebsormidiaceae</taxon>
        <taxon>Klebsormidium</taxon>
    </lineage>
</organism>